<proteinExistence type="predicted"/>
<dbReference type="PROSITE" id="PS50011">
    <property type="entry name" value="PROTEIN_KINASE_DOM"/>
    <property type="match status" value="1"/>
</dbReference>
<dbReference type="RefSeq" id="WP_161110829.1">
    <property type="nucleotide sequence ID" value="NZ_JBHYPC010000011.1"/>
</dbReference>
<accession>A0A7K2IRN3</accession>
<dbReference type="InterPro" id="IPR015943">
    <property type="entry name" value="WD40/YVTN_repeat-like_dom_sf"/>
</dbReference>
<evidence type="ECO:0000256" key="1">
    <source>
        <dbReference type="ARBA" id="ARBA00022679"/>
    </source>
</evidence>
<evidence type="ECO:0000256" key="3">
    <source>
        <dbReference type="ARBA" id="ARBA00022777"/>
    </source>
</evidence>
<dbReference type="Pfam" id="PF00069">
    <property type="entry name" value="Pkinase"/>
    <property type="match status" value="1"/>
</dbReference>
<dbReference type="PANTHER" id="PTHR43289:SF34">
    <property type="entry name" value="SERINE_THREONINE-PROTEIN KINASE YBDM-RELATED"/>
    <property type="match status" value="1"/>
</dbReference>
<dbReference type="Gene3D" id="2.130.10.10">
    <property type="entry name" value="YVTN repeat-like/Quinoprotein amine dehydrogenase"/>
    <property type="match status" value="2"/>
</dbReference>
<reference evidence="8 9" key="1">
    <citation type="journal article" date="2019" name="Nat. Commun.">
        <title>The antimicrobial potential of Streptomyces from insect microbiomes.</title>
        <authorList>
            <person name="Chevrette M.G."/>
            <person name="Carlson C.M."/>
            <person name="Ortega H.E."/>
            <person name="Thomas C."/>
            <person name="Ananiev G.E."/>
            <person name="Barns K.J."/>
            <person name="Book A.J."/>
            <person name="Cagnazzo J."/>
            <person name="Carlos C."/>
            <person name="Flanigan W."/>
            <person name="Grubbs K.J."/>
            <person name="Horn H.A."/>
            <person name="Hoffmann F.M."/>
            <person name="Klassen J.L."/>
            <person name="Knack J.J."/>
            <person name="Lewin G.R."/>
            <person name="McDonald B.R."/>
            <person name="Muller L."/>
            <person name="Melo W.G.P."/>
            <person name="Pinto-Tomas A.A."/>
            <person name="Schmitz A."/>
            <person name="Wendt-Pienkowski E."/>
            <person name="Wildman S."/>
            <person name="Zhao M."/>
            <person name="Zhang F."/>
            <person name="Bugni T.S."/>
            <person name="Andes D.R."/>
            <person name="Pupo M.T."/>
            <person name="Currie C.R."/>
        </authorList>
    </citation>
    <scope>NUCLEOTIDE SEQUENCE [LARGE SCALE GENOMIC DNA]</scope>
    <source>
        <strain evidence="8 9">SID5840</strain>
    </source>
</reference>
<keyword evidence="2 5" id="KW-0547">Nucleotide-binding</keyword>
<gene>
    <name evidence="8" type="ORF">GTW20_10275</name>
</gene>
<dbReference type="InterPro" id="IPR011009">
    <property type="entry name" value="Kinase-like_dom_sf"/>
</dbReference>
<evidence type="ECO:0000313" key="8">
    <source>
        <dbReference type="EMBL" id="MYR32649.1"/>
    </source>
</evidence>
<sequence length="699" mass="74001">MQPLAVDDPSSIGPHRLLARLGAGGMGRVYLARTPDGHLCAMKVVKEELAHDAQFRARFAREVRTAQRVRGPFTPAVVDADPDAQAPWMATEYVPGPTLKEAVRENGPFPAESLLVLTLGLARALSTIHAAGLMHRDLKPGNILLSPRGPQVIDFGIARAVEGTVLTRTGQTFGTPSYTSPEQIVGENVTPKADVFSMAGAVLFAASGLPPFGEGTSISVLNKVMNGEPNLGALPEGPLRPLLARCLEKDPARRPDADEILHELSGTPLPSAEHGWLPTRVDRQIDAKAVETERAGANEHTTVPMGGGSATVPMAEQARQGPESWWRRRSVVVAAAAVCALILLGGGALAWTVLPDRAEDPPPTAGGGGEDTDSDGSDAEPPGEGADDEERPASDHFAGFVYTIDFSEDGDLVHVFGSGTLSTWDWRTGELIEDYPPATGARFTSTGYVASTVEQYIRVWDGGVDDRIAVLGRTEEFGMFDMPAITRDGSTLAALASQDGTVEGDPFIQIWDVEKGEVTSDFEVEGMLTHLEYALDDSVLVGVLAVRDYSESIATVVWDPETGEELHRFDDAETYDARVSGDGETLVVAADDEKAFVVDLAGGDVQDLDVPEEAVGELGYVALSPDGSVAYGASSLFGTSEGYMWDTATGEPLPSEGLEFDSVIGVDPGGEYLATTSTDGGVTSVQILNGDFEIVAEIS</sequence>
<evidence type="ECO:0000259" key="7">
    <source>
        <dbReference type="PROSITE" id="PS50011"/>
    </source>
</evidence>
<evidence type="ECO:0000256" key="4">
    <source>
        <dbReference type="ARBA" id="ARBA00022840"/>
    </source>
</evidence>
<dbReference type="PROSITE" id="PS00107">
    <property type="entry name" value="PROTEIN_KINASE_ATP"/>
    <property type="match status" value="1"/>
</dbReference>
<feature type="region of interest" description="Disordered" evidence="6">
    <location>
        <begin position="355"/>
        <end position="392"/>
    </location>
</feature>
<dbReference type="GO" id="GO:0005524">
    <property type="term" value="F:ATP binding"/>
    <property type="evidence" value="ECO:0007669"/>
    <property type="project" value="UniProtKB-UniRule"/>
</dbReference>
<evidence type="ECO:0000256" key="6">
    <source>
        <dbReference type="SAM" id="MobiDB-lite"/>
    </source>
</evidence>
<feature type="domain" description="Protein kinase" evidence="7">
    <location>
        <begin position="15"/>
        <end position="277"/>
    </location>
</feature>
<dbReference type="EMBL" id="WWHY01000001">
    <property type="protein sequence ID" value="MYR32649.1"/>
    <property type="molecule type" value="Genomic_DNA"/>
</dbReference>
<feature type="binding site" evidence="5">
    <location>
        <position position="43"/>
    </location>
    <ligand>
        <name>ATP</name>
        <dbReference type="ChEBI" id="CHEBI:30616"/>
    </ligand>
</feature>
<dbReference type="AlphaFoldDB" id="A0A7K2IRN3"/>
<dbReference type="PANTHER" id="PTHR43289">
    <property type="entry name" value="MITOGEN-ACTIVATED PROTEIN KINASE KINASE KINASE 20-RELATED"/>
    <property type="match status" value="1"/>
</dbReference>
<dbReference type="SUPFAM" id="SSF56112">
    <property type="entry name" value="Protein kinase-like (PK-like)"/>
    <property type="match status" value="1"/>
</dbReference>
<keyword evidence="4 5" id="KW-0067">ATP-binding</keyword>
<dbReference type="Gene3D" id="1.10.510.10">
    <property type="entry name" value="Transferase(Phosphotransferase) domain 1"/>
    <property type="match status" value="1"/>
</dbReference>
<name>A0A7K2IRN3_9ACTN</name>
<dbReference type="GO" id="GO:0004674">
    <property type="term" value="F:protein serine/threonine kinase activity"/>
    <property type="evidence" value="ECO:0007669"/>
    <property type="project" value="TreeGrafter"/>
</dbReference>
<organism evidence="8 9">
    <name type="scientific">Nocardiopsis alba</name>
    <dbReference type="NCBI Taxonomy" id="53437"/>
    <lineage>
        <taxon>Bacteria</taxon>
        <taxon>Bacillati</taxon>
        <taxon>Actinomycetota</taxon>
        <taxon>Actinomycetes</taxon>
        <taxon>Streptosporangiales</taxon>
        <taxon>Nocardiopsidaceae</taxon>
        <taxon>Nocardiopsis</taxon>
    </lineage>
</organism>
<keyword evidence="1" id="KW-0808">Transferase</keyword>
<evidence type="ECO:0000313" key="9">
    <source>
        <dbReference type="Proteomes" id="UP000467124"/>
    </source>
</evidence>
<dbReference type="SUPFAM" id="SSF82171">
    <property type="entry name" value="DPP6 N-terminal domain-like"/>
    <property type="match status" value="1"/>
</dbReference>
<dbReference type="SMART" id="SM00220">
    <property type="entry name" value="S_TKc"/>
    <property type="match status" value="1"/>
</dbReference>
<dbReference type="Proteomes" id="UP000467124">
    <property type="component" value="Unassembled WGS sequence"/>
</dbReference>
<keyword evidence="3 8" id="KW-0418">Kinase</keyword>
<evidence type="ECO:0000256" key="5">
    <source>
        <dbReference type="PROSITE-ProRule" id="PRU10141"/>
    </source>
</evidence>
<dbReference type="PROSITE" id="PS00108">
    <property type="entry name" value="PROTEIN_KINASE_ST"/>
    <property type="match status" value="1"/>
</dbReference>
<dbReference type="CDD" id="cd14014">
    <property type="entry name" value="STKc_PknB_like"/>
    <property type="match status" value="1"/>
</dbReference>
<dbReference type="Gene3D" id="3.30.200.20">
    <property type="entry name" value="Phosphorylase Kinase, domain 1"/>
    <property type="match status" value="1"/>
</dbReference>
<dbReference type="InterPro" id="IPR017441">
    <property type="entry name" value="Protein_kinase_ATP_BS"/>
</dbReference>
<evidence type="ECO:0000256" key="2">
    <source>
        <dbReference type="ARBA" id="ARBA00022741"/>
    </source>
</evidence>
<dbReference type="InterPro" id="IPR000719">
    <property type="entry name" value="Prot_kinase_dom"/>
</dbReference>
<protein>
    <submittedName>
        <fullName evidence="8">Protein kinase</fullName>
    </submittedName>
</protein>
<dbReference type="InterPro" id="IPR008271">
    <property type="entry name" value="Ser/Thr_kinase_AS"/>
</dbReference>
<comment type="caution">
    <text evidence="8">The sequence shown here is derived from an EMBL/GenBank/DDBJ whole genome shotgun (WGS) entry which is preliminary data.</text>
</comment>